<keyword evidence="3" id="KW-1185">Reference proteome</keyword>
<name>A0ABU2LTE4_9ACTN</name>
<dbReference type="RefSeq" id="WP_311601030.1">
    <property type="nucleotide sequence ID" value="NZ_JAVREM010000030.1"/>
</dbReference>
<organism evidence="2 3">
    <name type="scientific">Streptomyces millisiae</name>
    <dbReference type="NCBI Taxonomy" id="3075542"/>
    <lineage>
        <taxon>Bacteria</taxon>
        <taxon>Bacillati</taxon>
        <taxon>Actinomycetota</taxon>
        <taxon>Actinomycetes</taxon>
        <taxon>Kitasatosporales</taxon>
        <taxon>Streptomycetaceae</taxon>
        <taxon>Streptomyces</taxon>
    </lineage>
</organism>
<evidence type="ECO:0000259" key="1">
    <source>
        <dbReference type="Pfam" id="PF21806"/>
    </source>
</evidence>
<dbReference type="Pfam" id="PF21806">
    <property type="entry name" value="DUF6879"/>
    <property type="match status" value="1"/>
</dbReference>
<sequence length="216" mass="24748">MLDVSLLALDPARGERLSLDDYHQDFAERRNAVRGLDSWKLERRQHFLERNNPSWDAFRRGDWAESLRLIQETRPGLVELAQDDRRRGSVFRRVRVVARPLTPYVQWELNSLRVRAESGIPVRVVHVEDIGPLEAAGPLPELVSIGGHTLYSVQYTEEGLSDGAVRFTDPELVAGWTDLLRELYEAGEDLVAYVKREVAHLPAPPAWTEQDHQHSR</sequence>
<dbReference type="InterPro" id="IPR049244">
    <property type="entry name" value="DUF6879"/>
</dbReference>
<evidence type="ECO:0000313" key="2">
    <source>
        <dbReference type="EMBL" id="MDT0320849.1"/>
    </source>
</evidence>
<reference evidence="3" key="1">
    <citation type="submission" date="2023-07" db="EMBL/GenBank/DDBJ databases">
        <title>30 novel species of actinomycetes from the DSMZ collection.</title>
        <authorList>
            <person name="Nouioui I."/>
        </authorList>
    </citation>
    <scope>NUCLEOTIDE SEQUENCE [LARGE SCALE GENOMIC DNA]</scope>
    <source>
        <strain evidence="3">DSM 44918</strain>
    </source>
</reference>
<proteinExistence type="predicted"/>
<accession>A0ABU2LTE4</accession>
<protein>
    <recommendedName>
        <fullName evidence="1">DUF6879 domain-containing protein</fullName>
    </recommendedName>
</protein>
<gene>
    <name evidence="2" type="ORF">RNC47_21185</name>
</gene>
<feature type="domain" description="DUF6879" evidence="1">
    <location>
        <begin position="37"/>
        <end position="194"/>
    </location>
</feature>
<comment type="caution">
    <text evidence="2">The sequence shown here is derived from an EMBL/GenBank/DDBJ whole genome shotgun (WGS) entry which is preliminary data.</text>
</comment>
<dbReference type="Proteomes" id="UP001183420">
    <property type="component" value="Unassembled WGS sequence"/>
</dbReference>
<evidence type="ECO:0000313" key="3">
    <source>
        <dbReference type="Proteomes" id="UP001183420"/>
    </source>
</evidence>
<dbReference type="EMBL" id="JAVREM010000030">
    <property type="protein sequence ID" value="MDT0320849.1"/>
    <property type="molecule type" value="Genomic_DNA"/>
</dbReference>